<evidence type="ECO:0000313" key="3">
    <source>
        <dbReference type="Proteomes" id="UP000654918"/>
    </source>
</evidence>
<keyword evidence="3" id="KW-1185">Reference proteome</keyword>
<reference evidence="2" key="1">
    <citation type="journal article" date="2020" name="Phytopathology">
        <title>Genome Sequence Resources of Colletotrichum truncatum, C. plurivorum, C. musicola, and C. sojae: Four Species Pathogenic to Soybean (Glycine max).</title>
        <authorList>
            <person name="Rogerio F."/>
            <person name="Boufleur T.R."/>
            <person name="Ciampi-Guillardi M."/>
            <person name="Sukno S.A."/>
            <person name="Thon M.R."/>
            <person name="Massola Junior N.S."/>
            <person name="Baroncelli R."/>
        </authorList>
    </citation>
    <scope>NUCLEOTIDE SEQUENCE</scope>
    <source>
        <strain evidence="2">LFN00145</strain>
    </source>
</reference>
<feature type="region of interest" description="Disordered" evidence="1">
    <location>
        <begin position="294"/>
        <end position="357"/>
    </location>
</feature>
<accession>A0A8H6KSY3</accession>
<organism evidence="2 3">
    <name type="scientific">Colletotrichum plurivorum</name>
    <dbReference type="NCBI Taxonomy" id="2175906"/>
    <lineage>
        <taxon>Eukaryota</taxon>
        <taxon>Fungi</taxon>
        <taxon>Dikarya</taxon>
        <taxon>Ascomycota</taxon>
        <taxon>Pezizomycotina</taxon>
        <taxon>Sordariomycetes</taxon>
        <taxon>Hypocreomycetidae</taxon>
        <taxon>Glomerellales</taxon>
        <taxon>Glomerellaceae</taxon>
        <taxon>Colletotrichum</taxon>
        <taxon>Colletotrichum orchidearum species complex</taxon>
    </lineage>
</organism>
<dbReference type="EMBL" id="WIGO01000030">
    <property type="protein sequence ID" value="KAF6836685.1"/>
    <property type="molecule type" value="Genomic_DNA"/>
</dbReference>
<evidence type="ECO:0008006" key="4">
    <source>
        <dbReference type="Google" id="ProtNLM"/>
    </source>
</evidence>
<sequence>MFMSAPPRVGFHGSDIFAFEKNMTARAQRHINNRRFRKLIARDGKHPLIAGRPTHHRGIMTSEDWAFAGVPDGIQDSFEAQQLRNRYLAGTAGSPYSDSENCLLFQRIQQFDGSFSNKRPVMDSNQPWQQQHYGVPATNDIQSMFAPMHFQFGVSSMDDVPMSASGSLGQNMAISSPVFSASASESGASFGSFSSNSGTNLLDSGSFSSADGSSMITSPSHPFEYVNSPFTSSSLVTEDLSNIKAAPPSPPPFSEPTPISFFPPTQDHLGGARCHMSDRHAMVVPVLKSEPVTHHVLRPKLRKGLPEGPRSRADPNTVSTVARRRSTPPRRMLSSDPKPEPRPSKQLKPCPAAQAPTALSDFAERAERSAKDEYLLKAKAEGLTYREIRAKGGFSEAESTLRGRYRTLTKSKEERVRKPEWTDTDVSAKAHDMCANLDLTLGLQIYLLRKAVRKYSKGNDPASTKIPWKQVAEYIQRNGGTYLFGNATCRKKWDELVVCSSGRHAGAMQR</sequence>
<name>A0A8H6KSY3_9PEZI</name>
<gene>
    <name evidence="2" type="ORF">CPLU01_03479</name>
</gene>
<dbReference type="Proteomes" id="UP000654918">
    <property type="component" value="Unassembled WGS sequence"/>
</dbReference>
<proteinExistence type="predicted"/>
<evidence type="ECO:0000313" key="2">
    <source>
        <dbReference type="EMBL" id="KAF6836685.1"/>
    </source>
</evidence>
<protein>
    <recommendedName>
        <fullName evidence="4">Myb-like domain-containing protein</fullName>
    </recommendedName>
</protein>
<dbReference type="AlphaFoldDB" id="A0A8H6KSY3"/>
<evidence type="ECO:0000256" key="1">
    <source>
        <dbReference type="SAM" id="MobiDB-lite"/>
    </source>
</evidence>
<comment type="caution">
    <text evidence="2">The sequence shown here is derived from an EMBL/GenBank/DDBJ whole genome shotgun (WGS) entry which is preliminary data.</text>
</comment>